<sequence>MSLLIDHFRDRTHEETIISAIRKTLTATAVVGAVLAGSAACGTAEQLSAGQKLDQAFEQLGKKKTLSFQLDLDTDVTSLKALDAKSDPAPGDEIPDEAAELMSDATITVTVQSKKPLDESGEKDLVGMAMKISNPEGDLAEYRMIGDYIYVRADVDTIGKMMGSPVPAAEDLPPQAQSFKNVLEGKWVKFSAKKMKEVAAEGQEDQGGPAPAPSLDAKTQKKLVKALRTVVAREVSFKTADGENGTEHVTATAPFRTLITELLDEIRPLAKDLPPGMELPTDKDLKDAPDTKVTADFTLKNDELTEVNVDLAALAEDAKVKKLGLTVRMSDGTKPTAPAGATELDLQELMEGFFAGPAMDDAEWDESDYADPDFPEDEF</sequence>
<dbReference type="RefSeq" id="WP_381364086.1">
    <property type="nucleotide sequence ID" value="NZ_JBHSOA010000035.1"/>
</dbReference>
<dbReference type="Proteomes" id="UP001596180">
    <property type="component" value="Unassembled WGS sequence"/>
</dbReference>
<protein>
    <recommendedName>
        <fullName evidence="4">Lipoprotein</fullName>
    </recommendedName>
</protein>
<organism evidence="2 3">
    <name type="scientific">Streptomyces chlorus</name>
    <dbReference type="NCBI Taxonomy" id="887452"/>
    <lineage>
        <taxon>Bacteria</taxon>
        <taxon>Bacillati</taxon>
        <taxon>Actinomycetota</taxon>
        <taxon>Actinomycetes</taxon>
        <taxon>Kitasatosporales</taxon>
        <taxon>Streptomycetaceae</taxon>
        <taxon>Streptomyces</taxon>
    </lineage>
</organism>
<reference evidence="3" key="1">
    <citation type="journal article" date="2019" name="Int. J. Syst. Evol. Microbiol.">
        <title>The Global Catalogue of Microorganisms (GCM) 10K type strain sequencing project: providing services to taxonomists for standard genome sequencing and annotation.</title>
        <authorList>
            <consortium name="The Broad Institute Genomics Platform"/>
            <consortium name="The Broad Institute Genome Sequencing Center for Infectious Disease"/>
            <person name="Wu L."/>
            <person name="Ma J."/>
        </authorList>
    </citation>
    <scope>NUCLEOTIDE SEQUENCE [LARGE SCALE GENOMIC DNA]</scope>
    <source>
        <strain evidence="3">JCM 10411</strain>
    </source>
</reference>
<accession>A0ABW1DZ50</accession>
<comment type="caution">
    <text evidence="2">The sequence shown here is derived from an EMBL/GenBank/DDBJ whole genome shotgun (WGS) entry which is preliminary data.</text>
</comment>
<feature type="region of interest" description="Disordered" evidence="1">
    <location>
        <begin position="360"/>
        <end position="379"/>
    </location>
</feature>
<gene>
    <name evidence="2" type="ORF">ACFPZI_17765</name>
</gene>
<evidence type="ECO:0000313" key="2">
    <source>
        <dbReference type="EMBL" id="MFC5853590.1"/>
    </source>
</evidence>
<evidence type="ECO:0000313" key="3">
    <source>
        <dbReference type="Proteomes" id="UP001596180"/>
    </source>
</evidence>
<dbReference type="EMBL" id="JBHSOA010000035">
    <property type="protein sequence ID" value="MFC5853590.1"/>
    <property type="molecule type" value="Genomic_DNA"/>
</dbReference>
<name>A0ABW1DZ50_9ACTN</name>
<feature type="region of interest" description="Disordered" evidence="1">
    <location>
        <begin position="199"/>
        <end position="219"/>
    </location>
</feature>
<proteinExistence type="predicted"/>
<keyword evidence="3" id="KW-1185">Reference proteome</keyword>
<evidence type="ECO:0000256" key="1">
    <source>
        <dbReference type="SAM" id="MobiDB-lite"/>
    </source>
</evidence>
<evidence type="ECO:0008006" key="4">
    <source>
        <dbReference type="Google" id="ProtNLM"/>
    </source>
</evidence>